<keyword evidence="2" id="KW-0238">DNA-binding</keyword>
<evidence type="ECO:0000256" key="3">
    <source>
        <dbReference type="ARBA" id="ARBA00023172"/>
    </source>
</evidence>
<protein>
    <submittedName>
        <fullName evidence="8">Recombinase family protein</fullName>
    </submittedName>
</protein>
<dbReference type="PANTHER" id="PTHR30461">
    <property type="entry name" value="DNA-INVERTASE FROM LAMBDOID PROPHAGE"/>
    <property type="match status" value="1"/>
</dbReference>
<dbReference type="Proteomes" id="UP001254848">
    <property type="component" value="Unassembled WGS sequence"/>
</dbReference>
<dbReference type="PANTHER" id="PTHR30461:SF23">
    <property type="entry name" value="DNA RECOMBINASE-RELATED"/>
    <property type="match status" value="1"/>
</dbReference>
<dbReference type="SMART" id="SM00857">
    <property type="entry name" value="Resolvase"/>
    <property type="match status" value="1"/>
</dbReference>
<evidence type="ECO:0000313" key="8">
    <source>
        <dbReference type="EMBL" id="MDT8901404.1"/>
    </source>
</evidence>
<dbReference type="InterPro" id="IPR025827">
    <property type="entry name" value="Zn_ribbon_recom_dom"/>
</dbReference>
<dbReference type="PROSITE" id="PS00397">
    <property type="entry name" value="RECOMBINASES_1"/>
    <property type="match status" value="1"/>
</dbReference>
<evidence type="ECO:0000256" key="1">
    <source>
        <dbReference type="ARBA" id="ARBA00022908"/>
    </source>
</evidence>
<name>A0ABU3NX66_9FIRM</name>
<dbReference type="InterPro" id="IPR006118">
    <property type="entry name" value="Recombinase_CS"/>
</dbReference>
<keyword evidence="9" id="KW-1185">Reference proteome</keyword>
<keyword evidence="5" id="KW-0175">Coiled coil</keyword>
<feature type="domain" description="Recombinase" evidence="7">
    <location>
        <begin position="157"/>
        <end position="284"/>
    </location>
</feature>
<organism evidence="8 9">
    <name type="scientific">Anaeroselena agilis</name>
    <dbReference type="NCBI Taxonomy" id="3063788"/>
    <lineage>
        <taxon>Bacteria</taxon>
        <taxon>Bacillati</taxon>
        <taxon>Bacillota</taxon>
        <taxon>Negativicutes</taxon>
        <taxon>Acetonemataceae</taxon>
        <taxon>Anaeroselena</taxon>
    </lineage>
</organism>
<dbReference type="Gene3D" id="3.40.50.1390">
    <property type="entry name" value="Resolvase, N-terminal catalytic domain"/>
    <property type="match status" value="1"/>
</dbReference>
<dbReference type="PROSITE" id="PS51737">
    <property type="entry name" value="RECOMBINASE_DNA_BIND"/>
    <property type="match status" value="1"/>
</dbReference>
<feature type="domain" description="Resolvase/invertase-type recombinase catalytic" evidence="6">
    <location>
        <begin position="3"/>
        <end position="149"/>
    </location>
</feature>
<keyword evidence="3" id="KW-0233">DNA recombination</keyword>
<keyword evidence="1" id="KW-0229">DNA integration</keyword>
<evidence type="ECO:0000259" key="7">
    <source>
        <dbReference type="PROSITE" id="PS51737"/>
    </source>
</evidence>
<dbReference type="InterPro" id="IPR006119">
    <property type="entry name" value="Resolv_N"/>
</dbReference>
<feature type="active site" description="O-(5'-phospho-DNA)-serine intermediate" evidence="4">
    <location>
        <position position="11"/>
    </location>
</feature>
<dbReference type="Pfam" id="PF07508">
    <property type="entry name" value="Recombinase"/>
    <property type="match status" value="1"/>
</dbReference>
<dbReference type="RefSeq" id="WP_413779914.1">
    <property type="nucleotide sequence ID" value="NZ_JAUOZS010000001.1"/>
</dbReference>
<dbReference type="Pfam" id="PF00239">
    <property type="entry name" value="Resolvase"/>
    <property type="match status" value="1"/>
</dbReference>
<dbReference type="InterPro" id="IPR036162">
    <property type="entry name" value="Resolvase-like_N_sf"/>
</dbReference>
<dbReference type="PROSITE" id="PS51736">
    <property type="entry name" value="RECOMBINASES_3"/>
    <property type="match status" value="1"/>
</dbReference>
<sequence>MTKAAIYARVSTAEQAEKGYSLDTQLEECRRRAGELGTKAAEEFVDDGYSGEFIDRPALDKLRGRLAGHEFAYVIVFDPDRLARNLAHQLIITEEIERAGAELVFVSVSFEQSAEGKLFYSIRGAIADYEKEKIKERSLRGKRGKAAKGKIIADAKPFGYTFDRKVSNYAINEPEAEIVRRMYDWLVTEKVGTATICKRLNEQGIPSPRLKKPWIVSAVYRLLTNPLYKGTHVAMRYKYQKVGQNKRVRELRPEAEWIEVPVPAIVDSATWEAALRQLKENKSLSKRNLKHEQLLNGLVYCARCGRKMTIAYAGKATEPRSYYVCVSQRSNTYIYSGQERCAARRIPTEALDKAVFDHLLQLSANPKQIKQYLVARPSQAGAQNLQTALERLADNETRLVKQREMLLRWYRQQMVSDEDAERQLADIRTRLHDIEQNKKKIRAELAAASPFLSPSELVAALQQNFAAGDLPYEEKRAAVRAVLEKAVVERRDSTKARGSRPEISIELKFL</sequence>
<gene>
    <name evidence="8" type="ORF">Q4T40_09150</name>
</gene>
<feature type="coiled-coil region" evidence="5">
    <location>
        <begin position="382"/>
        <end position="444"/>
    </location>
</feature>
<dbReference type="Pfam" id="PF13408">
    <property type="entry name" value="Zn_ribbon_recom"/>
    <property type="match status" value="1"/>
</dbReference>
<dbReference type="InterPro" id="IPR011109">
    <property type="entry name" value="DNA_bind_recombinase_dom"/>
</dbReference>
<accession>A0ABU3NX66</accession>
<comment type="caution">
    <text evidence="8">The sequence shown here is derived from an EMBL/GenBank/DDBJ whole genome shotgun (WGS) entry which is preliminary data.</text>
</comment>
<evidence type="ECO:0000256" key="4">
    <source>
        <dbReference type="PROSITE-ProRule" id="PRU10137"/>
    </source>
</evidence>
<dbReference type="InterPro" id="IPR038109">
    <property type="entry name" value="DNA_bind_recomb_sf"/>
</dbReference>
<evidence type="ECO:0000259" key="6">
    <source>
        <dbReference type="PROSITE" id="PS51736"/>
    </source>
</evidence>
<dbReference type="CDD" id="cd00338">
    <property type="entry name" value="Ser_Recombinase"/>
    <property type="match status" value="1"/>
</dbReference>
<reference evidence="8 9" key="1">
    <citation type="submission" date="2023-07" db="EMBL/GenBank/DDBJ databases">
        <title>The novel representative of Negativicutes class, Anaeroselena agilis gen. nov. sp. nov.</title>
        <authorList>
            <person name="Prokofeva M.I."/>
            <person name="Elcheninov A.G."/>
            <person name="Klyukina A."/>
            <person name="Kublanov I.V."/>
            <person name="Frolov E.N."/>
            <person name="Podosokorskaya O.A."/>
        </authorList>
    </citation>
    <scope>NUCLEOTIDE SEQUENCE [LARGE SCALE GENOMIC DNA]</scope>
    <source>
        <strain evidence="8 9">4137-cl</strain>
    </source>
</reference>
<proteinExistence type="predicted"/>
<dbReference type="EMBL" id="JAUOZS010000001">
    <property type="protein sequence ID" value="MDT8901404.1"/>
    <property type="molecule type" value="Genomic_DNA"/>
</dbReference>
<dbReference type="InterPro" id="IPR050639">
    <property type="entry name" value="SSR_resolvase"/>
</dbReference>
<evidence type="ECO:0000313" key="9">
    <source>
        <dbReference type="Proteomes" id="UP001254848"/>
    </source>
</evidence>
<dbReference type="SUPFAM" id="SSF53041">
    <property type="entry name" value="Resolvase-like"/>
    <property type="match status" value="1"/>
</dbReference>
<evidence type="ECO:0000256" key="2">
    <source>
        <dbReference type="ARBA" id="ARBA00023125"/>
    </source>
</evidence>
<evidence type="ECO:0000256" key="5">
    <source>
        <dbReference type="SAM" id="Coils"/>
    </source>
</evidence>
<dbReference type="Gene3D" id="3.90.1750.20">
    <property type="entry name" value="Putative Large Serine Recombinase, Chain B, Domain 2"/>
    <property type="match status" value="1"/>
</dbReference>